<proteinExistence type="predicted"/>
<dbReference type="EMBL" id="JADNYM010000005">
    <property type="protein sequence ID" value="MBG0738776.1"/>
    <property type="molecule type" value="Genomic_DNA"/>
</dbReference>
<organism evidence="1 2">
    <name type="scientific">Arthrobacter terrae</name>
    <dbReference type="NCBI Taxonomy" id="2935737"/>
    <lineage>
        <taxon>Bacteria</taxon>
        <taxon>Bacillati</taxon>
        <taxon>Actinomycetota</taxon>
        <taxon>Actinomycetes</taxon>
        <taxon>Micrococcales</taxon>
        <taxon>Micrococcaceae</taxon>
        <taxon>Arthrobacter</taxon>
    </lineage>
</organism>
<dbReference type="Proteomes" id="UP000655366">
    <property type="component" value="Unassembled WGS sequence"/>
</dbReference>
<name>A0A931G3K8_9MICC</name>
<reference evidence="1 2" key="1">
    <citation type="submission" date="2020-11" db="EMBL/GenBank/DDBJ databases">
        <title>Arthrobacter antarcticus sp. nov., isolated from Antarctic Soil.</title>
        <authorList>
            <person name="Li J."/>
        </authorList>
    </citation>
    <scope>NUCLEOTIDE SEQUENCE [LARGE SCALE GENOMIC DNA]</scope>
    <source>
        <strain evidence="1 2">Z1-20</strain>
    </source>
</reference>
<protein>
    <submittedName>
        <fullName evidence="1">Uncharacterized protein</fullName>
    </submittedName>
</protein>
<dbReference type="AlphaFoldDB" id="A0A931G3K8"/>
<gene>
    <name evidence="1" type="ORF">IV500_05000</name>
</gene>
<evidence type="ECO:0000313" key="1">
    <source>
        <dbReference type="EMBL" id="MBG0738776.1"/>
    </source>
</evidence>
<dbReference type="RefSeq" id="WP_196395713.1">
    <property type="nucleotide sequence ID" value="NZ_JADNYM010000005.1"/>
</dbReference>
<accession>A0A931G3K8</accession>
<keyword evidence="2" id="KW-1185">Reference proteome</keyword>
<evidence type="ECO:0000313" key="2">
    <source>
        <dbReference type="Proteomes" id="UP000655366"/>
    </source>
</evidence>
<comment type="caution">
    <text evidence="1">The sequence shown here is derived from an EMBL/GenBank/DDBJ whole genome shotgun (WGS) entry which is preliminary data.</text>
</comment>
<sequence length="182" mass="19400">MRSNHIQPIGFPLDNTFDMDFFTSGHDEEGRPALEVNLYALIVNGPHDEDGSAPASIDKDRRTGQMTVTWESMGIYGEKLEAAKALEGWYTVSGDGLGVTAHALEETFGPSVALVILQAMMAALANEQDGVDVEGRSYRLSGGVSAAALDVAIEVTTDLADRVLRQADIDIAFWEIVGGAAG</sequence>